<evidence type="ECO:0000256" key="1">
    <source>
        <dbReference type="ARBA" id="ARBA00004141"/>
    </source>
</evidence>
<dbReference type="Gene3D" id="1.20.140.150">
    <property type="match status" value="1"/>
</dbReference>
<dbReference type="CTD" id="786"/>
<feature type="region of interest" description="Disordered" evidence="5">
    <location>
        <begin position="171"/>
        <end position="231"/>
    </location>
</feature>
<dbReference type="PANTHER" id="PTHR15025">
    <property type="entry name" value="VOLTAGE-DEPENDENT CALCIUM CHANNEL GAMMA-1 SUBUNIT-RELATED"/>
    <property type="match status" value="1"/>
</dbReference>
<organism evidence="7 8">
    <name type="scientific">Bison bison bison</name>
    <name type="common">North American plains bison</name>
    <dbReference type="NCBI Taxonomy" id="43346"/>
    <lineage>
        <taxon>Eukaryota</taxon>
        <taxon>Metazoa</taxon>
        <taxon>Chordata</taxon>
        <taxon>Craniata</taxon>
        <taxon>Vertebrata</taxon>
        <taxon>Euteleostomi</taxon>
        <taxon>Mammalia</taxon>
        <taxon>Eutheria</taxon>
        <taxon>Laurasiatheria</taxon>
        <taxon>Artiodactyla</taxon>
        <taxon>Ruminantia</taxon>
        <taxon>Pecora</taxon>
        <taxon>Bovidae</taxon>
        <taxon>Bovinae</taxon>
        <taxon>Bison</taxon>
    </lineage>
</organism>
<dbReference type="GeneID" id="105000521"/>
<evidence type="ECO:0000256" key="5">
    <source>
        <dbReference type="SAM" id="MobiDB-lite"/>
    </source>
</evidence>
<accession>A0A6P3IKB7</accession>
<feature type="compositionally biased region" description="Basic and acidic residues" evidence="5">
    <location>
        <begin position="214"/>
        <end position="231"/>
    </location>
</feature>
<evidence type="ECO:0000313" key="8">
    <source>
        <dbReference type="RefSeq" id="XP_010854773.1"/>
    </source>
</evidence>
<dbReference type="AlphaFoldDB" id="A0A6P3IKB7"/>
<feature type="transmembrane region" description="Helical" evidence="6">
    <location>
        <begin position="300"/>
        <end position="326"/>
    </location>
</feature>
<dbReference type="Pfam" id="PF13903">
    <property type="entry name" value="Claudin_2"/>
    <property type="match status" value="1"/>
</dbReference>
<dbReference type="KEGG" id="bbis:105000521"/>
<dbReference type="GO" id="GO:0005246">
    <property type="term" value="F:calcium channel regulator activity"/>
    <property type="evidence" value="ECO:0007669"/>
    <property type="project" value="TreeGrafter"/>
</dbReference>
<evidence type="ECO:0000313" key="7">
    <source>
        <dbReference type="Proteomes" id="UP000515208"/>
    </source>
</evidence>
<feature type="region of interest" description="Disordered" evidence="5">
    <location>
        <begin position="359"/>
        <end position="406"/>
    </location>
</feature>
<dbReference type="Proteomes" id="UP000515208">
    <property type="component" value="Unplaced"/>
</dbReference>
<gene>
    <name evidence="8" type="primary">CACNG1</name>
</gene>
<reference evidence="8" key="1">
    <citation type="submission" date="2025-08" db="UniProtKB">
        <authorList>
            <consortium name="RefSeq"/>
        </authorList>
    </citation>
    <scope>IDENTIFICATION</scope>
    <source>
        <tissue evidence="8">Blood</tissue>
    </source>
</reference>
<keyword evidence="3 6" id="KW-1133">Transmembrane helix</keyword>
<sequence>MSGSSWDKWTLVHLDDSNMDNSCPSRKRLARVAPGLCPSPSRLRARSEGNPDFEGGESAARLGLLSCPTLVCSWPPGGEPALKPKEQPSSVRLRGLLLLKAAGGTRRAALLGAGPECPQVTRLGARTTLEGLFVENTWCEGGRLSAGVEPPRSQWAEACCGKAWGRVREGTAKSPKTLRSLLGVKEPKPLRLSPSSPTPTPLPQESPALLTPTDHLEDTASPKPEGSHRHGHVLEGYHRADSKPEAPVGLAHPLLASSRPSCSPFSQLSPSFAEKNCSYFRHFNPGESSEIFEVTTQKEYSISAAAIAIFSLGFIIVGTLCALLSFRKKRDYLLRPASMFYIFAGRMGLLWGYSPDTSQRQGGGNVRPAPPNGKENEKRSRHQGCPHLSERRPQSLRPGGPTCRLQKSRCEPLAETPIPGTQSHALWVS</sequence>
<proteinExistence type="predicted"/>
<dbReference type="GO" id="GO:1990454">
    <property type="term" value="C:L-type voltage-gated calcium channel complex"/>
    <property type="evidence" value="ECO:0007669"/>
    <property type="project" value="TreeGrafter"/>
</dbReference>
<keyword evidence="2 6" id="KW-0812">Transmembrane</keyword>
<dbReference type="PANTHER" id="PTHR15025:SF1">
    <property type="entry name" value="VOLTAGE-DEPENDENT CALCIUM CHANNEL GAMMA-1 SUBUNIT"/>
    <property type="match status" value="1"/>
</dbReference>
<dbReference type="RefSeq" id="XP_010854773.1">
    <property type="nucleotide sequence ID" value="XM_010856471.1"/>
</dbReference>
<evidence type="ECO:0000256" key="3">
    <source>
        <dbReference type="ARBA" id="ARBA00022989"/>
    </source>
</evidence>
<dbReference type="GO" id="GO:1902514">
    <property type="term" value="P:regulation of calcium ion transmembrane transport via high voltage-gated calcium channel"/>
    <property type="evidence" value="ECO:0007669"/>
    <property type="project" value="TreeGrafter"/>
</dbReference>
<name>A0A6P3IKB7_BISBB</name>
<evidence type="ECO:0000256" key="2">
    <source>
        <dbReference type="ARBA" id="ARBA00022692"/>
    </source>
</evidence>
<evidence type="ECO:0000256" key="6">
    <source>
        <dbReference type="SAM" id="Phobius"/>
    </source>
</evidence>
<keyword evidence="4 6" id="KW-0472">Membrane</keyword>
<protein>
    <submittedName>
        <fullName evidence="8">Voltage-dependent calcium channel gamma-1 subunit</fullName>
    </submittedName>
</protein>
<evidence type="ECO:0000256" key="4">
    <source>
        <dbReference type="ARBA" id="ARBA00023136"/>
    </source>
</evidence>
<comment type="subcellular location">
    <subcellularLocation>
        <location evidence="1">Membrane</location>
        <topology evidence="1">Multi-pass membrane protein</topology>
    </subcellularLocation>
</comment>
<dbReference type="InterPro" id="IPR004031">
    <property type="entry name" value="PMP22/EMP/MP20/Claudin"/>
</dbReference>
<keyword evidence="7" id="KW-1185">Reference proteome</keyword>